<feature type="region of interest" description="Disordered" evidence="1">
    <location>
        <begin position="1"/>
        <end position="20"/>
    </location>
</feature>
<sequence>MSQRGAEPVRTQRPTVRRAHDHHLHVPLRLRLALLRRLAPLVLVPRLHARPRRVPLPNAHFLSGHPLRARRHVQLHLVHQVRVLLHRVRQKVVRPRRGRVRRRVNQHRQVVHLKMLCQSWPLLSGVKPKWHSLVKCRTNFGPTRSHRRMHIVV</sequence>
<dbReference type="AlphaFoldDB" id="A0A6J6K8F0"/>
<dbReference type="EMBL" id="CAEZWJ010000003">
    <property type="protein sequence ID" value="CAB4644653.1"/>
    <property type="molecule type" value="Genomic_DNA"/>
</dbReference>
<evidence type="ECO:0000313" key="2">
    <source>
        <dbReference type="EMBL" id="CAB4644653.1"/>
    </source>
</evidence>
<protein>
    <submittedName>
        <fullName evidence="2">Unannotated protein</fullName>
    </submittedName>
</protein>
<evidence type="ECO:0000256" key="1">
    <source>
        <dbReference type="SAM" id="MobiDB-lite"/>
    </source>
</evidence>
<accession>A0A6J6K8F0</accession>
<gene>
    <name evidence="2" type="ORF">UFOPK2214_00148</name>
</gene>
<organism evidence="2">
    <name type="scientific">freshwater metagenome</name>
    <dbReference type="NCBI Taxonomy" id="449393"/>
    <lineage>
        <taxon>unclassified sequences</taxon>
        <taxon>metagenomes</taxon>
        <taxon>ecological metagenomes</taxon>
    </lineage>
</organism>
<name>A0A6J6K8F0_9ZZZZ</name>
<reference evidence="2" key="1">
    <citation type="submission" date="2020-05" db="EMBL/GenBank/DDBJ databases">
        <authorList>
            <person name="Chiriac C."/>
            <person name="Salcher M."/>
            <person name="Ghai R."/>
            <person name="Kavagutti S V."/>
        </authorList>
    </citation>
    <scope>NUCLEOTIDE SEQUENCE</scope>
</reference>
<proteinExistence type="predicted"/>